<feature type="disulfide bond" evidence="15">
    <location>
        <begin position="53"/>
        <end position="86"/>
    </location>
</feature>
<sequence length="235" mass="22990">MKVSILLSAGAFAALGAAQDWSGVSDCARGCIERMLALAPSLGCKSGDIDCLCKNDDFAWGVRDCTVQACGPRDLPGAIAAATGICPEGSPGASPSGSQDATETPTGEDTPSPTGSPRPTDSTATGSESPASTPYTTQPIVSTITSGTQVITTTVGSTTLYSPVSDATGTTRPTGTQSEPTGTGTTSPTDQPNTTGTGTGTGAGPSPTDNGAFSMLAPAGQGIMAVLGVAALLAL</sequence>
<dbReference type="PANTHER" id="PTHR37928">
    <property type="entry name" value="CFEM DOMAIN PROTEIN (AFU_ORTHOLOGUE AFUA_6G14090)"/>
    <property type="match status" value="1"/>
</dbReference>
<keyword evidence="10 15" id="KW-0408">Iron</keyword>
<accession>A0A0H1BBU2</accession>
<feature type="binding site" description="axial binding residue" evidence="15">
    <location>
        <position position="48"/>
    </location>
    <ligand>
        <name>heme</name>
        <dbReference type="ChEBI" id="CHEBI:30413"/>
    </ligand>
    <ligandPart>
        <name>Fe</name>
        <dbReference type="ChEBI" id="CHEBI:18248"/>
    </ligandPart>
</feature>
<feature type="compositionally biased region" description="Polar residues" evidence="16">
    <location>
        <begin position="160"/>
        <end position="172"/>
    </location>
</feature>
<feature type="chain" id="PRO_5005199467" description="CFEM domain-containing protein" evidence="17">
    <location>
        <begin position="19"/>
        <end position="235"/>
    </location>
</feature>
<dbReference type="InterPro" id="IPR051735">
    <property type="entry name" value="CFEM_domain"/>
</dbReference>
<dbReference type="GO" id="GO:0005576">
    <property type="term" value="C:extracellular region"/>
    <property type="evidence" value="ECO:0007669"/>
    <property type="project" value="UniProtKB-SubCell"/>
</dbReference>
<evidence type="ECO:0000256" key="2">
    <source>
        <dbReference type="ARBA" id="ARBA00004613"/>
    </source>
</evidence>
<evidence type="ECO:0000256" key="8">
    <source>
        <dbReference type="ARBA" id="ARBA00022723"/>
    </source>
</evidence>
<comment type="caution">
    <text evidence="19">The sequence shown here is derived from an EMBL/GenBank/DDBJ whole genome shotgun (WGS) entry which is preliminary data.</text>
</comment>
<comment type="similarity">
    <text evidence="3">Belongs to the RBT5 family.</text>
</comment>
<feature type="region of interest" description="Disordered" evidence="16">
    <location>
        <begin position="160"/>
        <end position="213"/>
    </location>
</feature>
<name>A0A0H1BBU2_9EURO</name>
<feature type="compositionally biased region" description="Polar residues" evidence="16">
    <location>
        <begin position="99"/>
        <end position="139"/>
    </location>
</feature>
<dbReference type="OrthoDB" id="1193027at2759"/>
<protein>
    <recommendedName>
        <fullName evidence="18">CFEM domain-containing protein</fullName>
    </recommendedName>
</protein>
<evidence type="ECO:0000256" key="16">
    <source>
        <dbReference type="SAM" id="MobiDB-lite"/>
    </source>
</evidence>
<dbReference type="AlphaFoldDB" id="A0A0H1BBU2"/>
<evidence type="ECO:0000256" key="9">
    <source>
        <dbReference type="ARBA" id="ARBA00022729"/>
    </source>
</evidence>
<dbReference type="GO" id="GO:0005886">
    <property type="term" value="C:plasma membrane"/>
    <property type="evidence" value="ECO:0007669"/>
    <property type="project" value="UniProtKB-SubCell"/>
</dbReference>
<evidence type="ECO:0000259" key="18">
    <source>
        <dbReference type="PROSITE" id="PS52012"/>
    </source>
</evidence>
<evidence type="ECO:0000256" key="15">
    <source>
        <dbReference type="PROSITE-ProRule" id="PRU01356"/>
    </source>
</evidence>
<evidence type="ECO:0000256" key="10">
    <source>
        <dbReference type="ARBA" id="ARBA00023004"/>
    </source>
</evidence>
<comment type="subcellular location">
    <subcellularLocation>
        <location evidence="1">Cell membrane</location>
        <topology evidence="1">Lipid-anchor</topology>
        <topology evidence="1">GPI-anchor</topology>
    </subcellularLocation>
    <subcellularLocation>
        <location evidence="2">Secreted</location>
    </subcellularLocation>
</comment>
<feature type="compositionally biased region" description="Low complexity" evidence="16">
    <location>
        <begin position="87"/>
        <end position="98"/>
    </location>
</feature>
<dbReference type="SMART" id="SM00747">
    <property type="entry name" value="CFEM"/>
    <property type="match status" value="1"/>
</dbReference>
<dbReference type="PANTHER" id="PTHR37928:SF1">
    <property type="entry name" value="CFEM DOMAIN PROTEIN (AFU_ORTHOLOGUE AFUA_6G14090)"/>
    <property type="match status" value="1"/>
</dbReference>
<keyword evidence="20" id="KW-1185">Reference proteome</keyword>
<evidence type="ECO:0000256" key="12">
    <source>
        <dbReference type="ARBA" id="ARBA00023157"/>
    </source>
</evidence>
<dbReference type="GO" id="GO:0098552">
    <property type="term" value="C:side of membrane"/>
    <property type="evidence" value="ECO:0007669"/>
    <property type="project" value="UniProtKB-KW"/>
</dbReference>
<dbReference type="EMBL" id="LDEV01002515">
    <property type="protein sequence ID" value="KLJ08800.1"/>
    <property type="molecule type" value="Genomic_DNA"/>
</dbReference>
<keyword evidence="12 15" id="KW-1015">Disulfide bond</keyword>
<keyword evidence="6 15" id="KW-0349">Heme</keyword>
<dbReference type="Proteomes" id="UP000053573">
    <property type="component" value="Unassembled WGS sequence"/>
</dbReference>
<evidence type="ECO:0000256" key="17">
    <source>
        <dbReference type="SAM" id="SignalP"/>
    </source>
</evidence>
<feature type="domain" description="CFEM" evidence="18">
    <location>
        <begin position="1"/>
        <end position="114"/>
    </location>
</feature>
<evidence type="ECO:0000256" key="14">
    <source>
        <dbReference type="ARBA" id="ARBA00023288"/>
    </source>
</evidence>
<keyword evidence="4" id="KW-1003">Cell membrane</keyword>
<keyword evidence="11" id="KW-0472">Membrane</keyword>
<gene>
    <name evidence="19" type="ORF">EMPG_15768</name>
</gene>
<keyword evidence="13" id="KW-0325">Glycoprotein</keyword>
<evidence type="ECO:0000256" key="6">
    <source>
        <dbReference type="ARBA" id="ARBA00022617"/>
    </source>
</evidence>
<dbReference type="Pfam" id="PF05730">
    <property type="entry name" value="CFEM"/>
    <property type="match status" value="1"/>
</dbReference>
<evidence type="ECO:0000256" key="1">
    <source>
        <dbReference type="ARBA" id="ARBA00004609"/>
    </source>
</evidence>
<feature type="disulfide bond" evidence="15">
    <location>
        <begin position="44"/>
        <end position="51"/>
    </location>
</feature>
<keyword evidence="8 15" id="KW-0479">Metal-binding</keyword>
<evidence type="ECO:0000256" key="5">
    <source>
        <dbReference type="ARBA" id="ARBA00022525"/>
    </source>
</evidence>
<dbReference type="InterPro" id="IPR008427">
    <property type="entry name" value="Extracellular_membr_CFEM_dom"/>
</dbReference>
<evidence type="ECO:0000313" key="20">
    <source>
        <dbReference type="Proteomes" id="UP000053573"/>
    </source>
</evidence>
<evidence type="ECO:0000256" key="3">
    <source>
        <dbReference type="ARBA" id="ARBA00010031"/>
    </source>
</evidence>
<feature type="signal peptide" evidence="17">
    <location>
        <begin position="1"/>
        <end position="18"/>
    </location>
</feature>
<keyword evidence="5" id="KW-0964">Secreted</keyword>
<proteinExistence type="inferred from homology"/>
<dbReference type="STRING" id="2060906.A0A0H1BBU2"/>
<comment type="caution">
    <text evidence="15">Lacks conserved residue(s) required for the propagation of feature annotation.</text>
</comment>
<evidence type="ECO:0000256" key="13">
    <source>
        <dbReference type="ARBA" id="ARBA00023180"/>
    </source>
</evidence>
<evidence type="ECO:0000313" key="19">
    <source>
        <dbReference type="EMBL" id="KLJ08800.1"/>
    </source>
</evidence>
<dbReference type="PROSITE" id="PS52012">
    <property type="entry name" value="CFEM"/>
    <property type="match status" value="1"/>
</dbReference>
<organism evidence="19 20">
    <name type="scientific">Blastomyces silverae</name>
    <dbReference type="NCBI Taxonomy" id="2060906"/>
    <lineage>
        <taxon>Eukaryota</taxon>
        <taxon>Fungi</taxon>
        <taxon>Dikarya</taxon>
        <taxon>Ascomycota</taxon>
        <taxon>Pezizomycotina</taxon>
        <taxon>Eurotiomycetes</taxon>
        <taxon>Eurotiomycetidae</taxon>
        <taxon>Onygenales</taxon>
        <taxon>Ajellomycetaceae</taxon>
        <taxon>Blastomyces</taxon>
    </lineage>
</organism>
<feature type="region of interest" description="Disordered" evidence="16">
    <location>
        <begin position="86"/>
        <end position="140"/>
    </location>
</feature>
<evidence type="ECO:0000256" key="11">
    <source>
        <dbReference type="ARBA" id="ARBA00023136"/>
    </source>
</evidence>
<evidence type="ECO:0000256" key="4">
    <source>
        <dbReference type="ARBA" id="ARBA00022475"/>
    </source>
</evidence>
<keyword evidence="9 17" id="KW-0732">Signal</keyword>
<reference evidence="20" key="1">
    <citation type="journal article" date="2015" name="PLoS Genet.">
        <title>The dynamic genome and transcriptome of the human fungal pathogen Blastomyces and close relative Emmonsia.</title>
        <authorList>
            <person name="Munoz J.F."/>
            <person name="Gauthier G.M."/>
            <person name="Desjardins C.A."/>
            <person name="Gallo J.E."/>
            <person name="Holder J."/>
            <person name="Sullivan T.D."/>
            <person name="Marty A.J."/>
            <person name="Carmen J.C."/>
            <person name="Chen Z."/>
            <person name="Ding L."/>
            <person name="Gujja S."/>
            <person name="Magrini V."/>
            <person name="Misas E."/>
            <person name="Mitreva M."/>
            <person name="Priest M."/>
            <person name="Saif S."/>
            <person name="Whiston E.A."/>
            <person name="Young S."/>
            <person name="Zeng Q."/>
            <person name="Goldman W.E."/>
            <person name="Mardis E.R."/>
            <person name="Taylor J.W."/>
            <person name="McEwen J.G."/>
            <person name="Clay O.K."/>
            <person name="Klein B.S."/>
            <person name="Cuomo C.A."/>
        </authorList>
    </citation>
    <scope>NUCLEOTIDE SEQUENCE [LARGE SCALE GENOMIC DNA]</scope>
    <source>
        <strain evidence="20">UAMH 139</strain>
    </source>
</reference>
<evidence type="ECO:0000256" key="7">
    <source>
        <dbReference type="ARBA" id="ARBA00022622"/>
    </source>
</evidence>
<keyword evidence="14" id="KW-0449">Lipoprotein</keyword>
<feature type="compositionally biased region" description="Low complexity" evidence="16">
    <location>
        <begin position="173"/>
        <end position="189"/>
    </location>
</feature>
<dbReference type="GO" id="GO:0046872">
    <property type="term" value="F:metal ion binding"/>
    <property type="evidence" value="ECO:0007669"/>
    <property type="project" value="UniProtKB-UniRule"/>
</dbReference>
<keyword evidence="7" id="KW-0336">GPI-anchor</keyword>